<dbReference type="Gene3D" id="3.10.50.40">
    <property type="match status" value="1"/>
</dbReference>
<dbReference type="STRING" id="59374.FSU_0416"/>
<dbReference type="Proteomes" id="UP000001497">
    <property type="component" value="Chromosome"/>
</dbReference>
<feature type="compositionally biased region" description="Basic and acidic residues" evidence="11">
    <location>
        <begin position="193"/>
        <end position="210"/>
    </location>
</feature>
<comment type="subcellular location">
    <subcellularLocation>
        <location evidence="2">Cytoplasm</location>
    </subcellularLocation>
</comment>
<name>C9RIZ4_FIBSS</name>
<dbReference type="AlphaFoldDB" id="C9RIZ4"/>
<keyword evidence="5 9" id="KW-0697">Rotamase</keyword>
<proteinExistence type="inferred from homology"/>
<evidence type="ECO:0000313" key="14">
    <source>
        <dbReference type="EMBL" id="ADL27050.1"/>
    </source>
</evidence>
<accession>C9RIZ4</accession>
<dbReference type="KEGG" id="fsu:Fisuc_0023"/>
<dbReference type="InterPro" id="IPR001179">
    <property type="entry name" value="PPIase_FKBP_dom"/>
</dbReference>
<dbReference type="KEGG" id="fsc:FSU_0416"/>
<dbReference type="GO" id="GO:0042026">
    <property type="term" value="P:protein refolding"/>
    <property type="evidence" value="ECO:0007669"/>
    <property type="project" value="UniProtKB-ARBA"/>
</dbReference>
<evidence type="ECO:0000259" key="12">
    <source>
        <dbReference type="PROSITE" id="PS50059"/>
    </source>
</evidence>
<dbReference type="RefSeq" id="WP_012819868.1">
    <property type="nucleotide sequence ID" value="NC_013410.1"/>
</dbReference>
<dbReference type="HOGENOM" id="CLU_098197_1_0_0"/>
<dbReference type="Proteomes" id="UP000000517">
    <property type="component" value="Chromosome"/>
</dbReference>
<keyword evidence="4" id="KW-0963">Cytoplasm</keyword>
<dbReference type="GO" id="GO:0005737">
    <property type="term" value="C:cytoplasm"/>
    <property type="evidence" value="ECO:0007669"/>
    <property type="project" value="UniProtKB-SubCell"/>
</dbReference>
<dbReference type="GO" id="GO:0003755">
    <property type="term" value="F:peptidyl-prolyl cis-trans isomerase activity"/>
    <property type="evidence" value="ECO:0007669"/>
    <property type="project" value="UniProtKB-UniRule"/>
</dbReference>
<evidence type="ECO:0000256" key="1">
    <source>
        <dbReference type="ARBA" id="ARBA00000971"/>
    </source>
</evidence>
<dbReference type="OrthoDB" id="9808891at2"/>
<evidence type="ECO:0000256" key="3">
    <source>
        <dbReference type="ARBA" id="ARBA00006577"/>
    </source>
</evidence>
<dbReference type="EMBL" id="CP002158">
    <property type="protein sequence ID" value="ADL27050.1"/>
    <property type="molecule type" value="Genomic_DNA"/>
</dbReference>
<feature type="domain" description="PPIase FKBP-type" evidence="12">
    <location>
        <begin position="5"/>
        <end position="80"/>
    </location>
</feature>
<comment type="catalytic activity">
    <reaction evidence="1 9 10">
        <text>[protein]-peptidylproline (omega=180) = [protein]-peptidylproline (omega=0)</text>
        <dbReference type="Rhea" id="RHEA:16237"/>
        <dbReference type="Rhea" id="RHEA-COMP:10747"/>
        <dbReference type="Rhea" id="RHEA-COMP:10748"/>
        <dbReference type="ChEBI" id="CHEBI:83833"/>
        <dbReference type="ChEBI" id="CHEBI:83834"/>
        <dbReference type="EC" id="5.2.1.8"/>
    </reaction>
</comment>
<evidence type="ECO:0000256" key="7">
    <source>
        <dbReference type="ARBA" id="ARBA00023235"/>
    </source>
</evidence>
<dbReference type="PANTHER" id="PTHR47861">
    <property type="entry name" value="FKBP-TYPE PEPTIDYL-PROLYL CIS-TRANS ISOMERASE SLYD"/>
    <property type="match status" value="1"/>
</dbReference>
<evidence type="ECO:0000256" key="9">
    <source>
        <dbReference type="PROSITE-ProRule" id="PRU00277"/>
    </source>
</evidence>
<dbReference type="EC" id="5.2.1.8" evidence="10"/>
<organism evidence="14 15">
    <name type="scientific">Fibrobacter succinogenes (strain ATCC 19169 / S85)</name>
    <dbReference type="NCBI Taxonomy" id="59374"/>
    <lineage>
        <taxon>Bacteria</taxon>
        <taxon>Pseudomonadati</taxon>
        <taxon>Fibrobacterota</taxon>
        <taxon>Fibrobacteria</taxon>
        <taxon>Fibrobacterales</taxon>
        <taxon>Fibrobacteraceae</taxon>
        <taxon>Fibrobacter</taxon>
    </lineage>
</organism>
<reference evidence="14" key="3">
    <citation type="submission" date="2010-08" db="EMBL/GenBank/DDBJ databases">
        <authorList>
            <person name="Durkin A.S."/>
            <person name="Nelson K.E."/>
            <person name="Morrison M."/>
            <person name="Forsberg C.W."/>
            <person name="Wilson D.B."/>
            <person name="Russell J.B."/>
            <person name="Cann I.K.O."/>
            <person name="Mackie R.I."/>
            <person name="White B.A."/>
        </authorList>
    </citation>
    <scope>NUCLEOTIDE SEQUENCE</scope>
    <source>
        <strain evidence="14">S85</strain>
    </source>
</reference>
<dbReference type="SUPFAM" id="SSF54534">
    <property type="entry name" value="FKBP-like"/>
    <property type="match status" value="1"/>
</dbReference>
<reference evidence="15" key="2">
    <citation type="submission" date="2010-08" db="EMBL/GenBank/DDBJ databases">
        <title>Complete sequence of Fibrobacter succinogenes subsp. succinogenes S85.</title>
        <authorList>
            <person name="Durkin A.S."/>
            <person name="Nelson K.E."/>
            <person name="Morrison M."/>
            <person name="Forsberg C.W."/>
            <person name="Wilson D.B."/>
            <person name="Russell J.B."/>
            <person name="Cann I.K.O."/>
            <person name="Mackie R.I."/>
            <person name="White B.A."/>
        </authorList>
    </citation>
    <scope>NUCLEOTIDE SEQUENCE [LARGE SCALE GENOMIC DNA]</scope>
    <source>
        <strain evidence="15">ATCC 19169 / S85</strain>
    </source>
</reference>
<evidence type="ECO:0000313" key="13">
    <source>
        <dbReference type="EMBL" id="ACX73638.1"/>
    </source>
</evidence>
<evidence type="ECO:0000256" key="10">
    <source>
        <dbReference type="RuleBase" id="RU003915"/>
    </source>
</evidence>
<protein>
    <recommendedName>
        <fullName evidence="10">Peptidyl-prolyl cis-trans isomerase</fullName>
        <ecNumber evidence="10">5.2.1.8</ecNumber>
    </recommendedName>
</protein>
<evidence type="ECO:0000256" key="6">
    <source>
        <dbReference type="ARBA" id="ARBA00023186"/>
    </source>
</evidence>
<keyword evidence="16" id="KW-1185">Reference proteome</keyword>
<sequence length="210" mass="24217">MVVIQDKMKVSIAYTLREGKRILEEVPASQPFVYIHGYNNIIPGLEDALTGRRLGEKFTVSIPANLGYGEYRKDLILTVPKEELRDVGELWLGMELEMYQDNDMREFQLPDTAEEFVNDLNLDGDDDQCDGIYTIKEILEDTVIVDGNHPFAGKDLIFNVEVVDIVEASFTEQESGFPDEDEFNDGYDNYDSYDNRMGDDNFDSNERRWR</sequence>
<comment type="similarity">
    <text evidence="3 10">Belongs to the FKBP-type PPIase family.</text>
</comment>
<reference evidence="13 16" key="1">
    <citation type="submission" date="2009-10" db="EMBL/GenBank/DDBJ databases">
        <title>Complete sequence of Fibrobacter succinogenes subsp. succinogenes S85.</title>
        <authorList>
            <consortium name="US DOE Joint Genome Institute"/>
            <person name="Lucas S."/>
            <person name="Copeland A."/>
            <person name="Lapidus A."/>
            <person name="Glavina del Rio T."/>
            <person name="Tice H."/>
            <person name="Bruce D."/>
            <person name="Goodwin L."/>
            <person name="Pitluck S."/>
            <person name="Chertkov O."/>
            <person name="Detter J.C."/>
            <person name="Han C."/>
            <person name="Tapia R."/>
            <person name="Larimer F."/>
            <person name="Land M."/>
            <person name="Hauser L."/>
            <person name="Kyrpides N."/>
            <person name="Mikhailova N."/>
            <person name="Weimer P.J."/>
            <person name="Stevenson D.M."/>
            <person name="Boyum J."/>
            <person name="Brumm P.I."/>
            <person name="Mead D."/>
        </authorList>
    </citation>
    <scope>NUCLEOTIDE SEQUENCE [LARGE SCALE GENOMIC DNA]</scope>
    <source>
        <strain evidence="16">ATCC 19169 / S85</strain>
        <strain evidence="13">S85</strain>
    </source>
</reference>
<dbReference type="PATRIC" id="fig|59374.8.peg.407"/>
<dbReference type="InterPro" id="IPR046357">
    <property type="entry name" value="PPIase_dom_sf"/>
</dbReference>
<feature type="region of interest" description="Disordered" evidence="11">
    <location>
        <begin position="171"/>
        <end position="210"/>
    </location>
</feature>
<dbReference type="PROSITE" id="PS50059">
    <property type="entry name" value="FKBP_PPIASE"/>
    <property type="match status" value="1"/>
</dbReference>
<evidence type="ECO:0000313" key="16">
    <source>
        <dbReference type="Proteomes" id="UP000001497"/>
    </source>
</evidence>
<dbReference type="PANTHER" id="PTHR47861:SF3">
    <property type="entry name" value="FKBP-TYPE PEPTIDYL-PROLYL CIS-TRANS ISOMERASE SLYD"/>
    <property type="match status" value="1"/>
</dbReference>
<keyword evidence="7 9" id="KW-0413">Isomerase</keyword>
<gene>
    <name evidence="13" type="ordered locus">Fisuc_0023</name>
    <name evidence="14" type="ordered locus">FSU_0416</name>
</gene>
<evidence type="ECO:0000256" key="8">
    <source>
        <dbReference type="ARBA" id="ARBA00037071"/>
    </source>
</evidence>
<keyword evidence="6" id="KW-0143">Chaperone</keyword>
<evidence type="ECO:0000256" key="11">
    <source>
        <dbReference type="SAM" id="MobiDB-lite"/>
    </source>
</evidence>
<dbReference type="EMBL" id="CP001792">
    <property type="protein sequence ID" value="ACX73638.1"/>
    <property type="molecule type" value="Genomic_DNA"/>
</dbReference>
<evidence type="ECO:0000313" key="15">
    <source>
        <dbReference type="Proteomes" id="UP000000517"/>
    </source>
</evidence>
<comment type="function">
    <text evidence="8">Also involved in hydrogenase metallocenter assembly, probably by participating in the nickel insertion step. This function in hydrogenase biosynthesis requires chaperone activity and the presence of the metal-binding domain, but not PPIase activity.</text>
</comment>
<evidence type="ECO:0000256" key="4">
    <source>
        <dbReference type="ARBA" id="ARBA00022490"/>
    </source>
</evidence>
<dbReference type="eggNOG" id="COG1047">
    <property type="taxonomic scope" value="Bacteria"/>
</dbReference>
<evidence type="ECO:0000256" key="5">
    <source>
        <dbReference type="ARBA" id="ARBA00023110"/>
    </source>
</evidence>
<dbReference type="Pfam" id="PF00254">
    <property type="entry name" value="FKBP_C"/>
    <property type="match status" value="1"/>
</dbReference>
<evidence type="ECO:0000256" key="2">
    <source>
        <dbReference type="ARBA" id="ARBA00004496"/>
    </source>
</evidence>